<evidence type="ECO:0000256" key="1">
    <source>
        <dbReference type="ARBA" id="ARBA00004651"/>
    </source>
</evidence>
<dbReference type="HOGENOM" id="CLU_1528259_0_0_2"/>
<dbReference type="RefSeq" id="WP_021056641.1">
    <property type="nucleotide sequence ID" value="NZ_KE356561.1"/>
</dbReference>
<dbReference type="GO" id="GO:0015658">
    <property type="term" value="F:branched-chain amino acid transmembrane transporter activity"/>
    <property type="evidence" value="ECO:0007669"/>
    <property type="project" value="InterPro"/>
</dbReference>
<keyword evidence="4 6" id="KW-1133">Transmembrane helix</keyword>
<organism evidence="7 8">
    <name type="scientific">Haloquadratum walsbyi J07HQW2</name>
    <dbReference type="NCBI Taxonomy" id="1238425"/>
    <lineage>
        <taxon>Archaea</taxon>
        <taxon>Methanobacteriati</taxon>
        <taxon>Methanobacteriota</taxon>
        <taxon>Stenosarchaea group</taxon>
        <taxon>Halobacteria</taxon>
        <taxon>Halobacteriales</taxon>
        <taxon>Haloferacaceae</taxon>
        <taxon>Haloquadratum</taxon>
    </lineage>
</organism>
<evidence type="ECO:0000256" key="4">
    <source>
        <dbReference type="ARBA" id="ARBA00022989"/>
    </source>
</evidence>
<dbReference type="AlphaFoldDB" id="U1NIW7"/>
<name>U1NIW7_9EURY</name>
<feature type="non-terminal residue" evidence="7">
    <location>
        <position position="1"/>
    </location>
</feature>
<dbReference type="Proteomes" id="UP000030710">
    <property type="component" value="Unassembled WGS sequence"/>
</dbReference>
<evidence type="ECO:0000313" key="8">
    <source>
        <dbReference type="Proteomes" id="UP000030710"/>
    </source>
</evidence>
<dbReference type="GO" id="GO:0005886">
    <property type="term" value="C:plasma membrane"/>
    <property type="evidence" value="ECO:0007669"/>
    <property type="project" value="UniProtKB-SubCell"/>
</dbReference>
<keyword evidence="2" id="KW-1003">Cell membrane</keyword>
<evidence type="ECO:0000256" key="6">
    <source>
        <dbReference type="SAM" id="Phobius"/>
    </source>
</evidence>
<dbReference type="EMBL" id="KE356561">
    <property type="protein sequence ID" value="ERG97180.1"/>
    <property type="molecule type" value="Genomic_DNA"/>
</dbReference>
<sequence>YFYVMWTFALGTTLLVYRLHTSKLGIYLKAIDIDQELAENAGISAFWYKMYAMGLSSFVAGVGGGLFAQYVLFIEPRILLELIRNVEFVLIPVIGGLGTVLGPIVGAVVYILTREYTRTLLGGTQTGLSWVIFGTVLILVAVYRPNGLIGRRPVISSIRTNTDEQKSGVGSGADDD</sequence>
<dbReference type="InterPro" id="IPR043428">
    <property type="entry name" value="LivM-like"/>
</dbReference>
<evidence type="ECO:0000256" key="3">
    <source>
        <dbReference type="ARBA" id="ARBA00022692"/>
    </source>
</evidence>
<accession>U1NIW7</accession>
<feature type="transmembrane region" description="Helical" evidence="6">
    <location>
        <begin position="86"/>
        <end position="112"/>
    </location>
</feature>
<evidence type="ECO:0000256" key="5">
    <source>
        <dbReference type="ARBA" id="ARBA00023136"/>
    </source>
</evidence>
<dbReference type="STRING" id="1238425.J07HQW2_03666"/>
<evidence type="ECO:0000313" key="7">
    <source>
        <dbReference type="EMBL" id="ERG97180.1"/>
    </source>
</evidence>
<feature type="transmembrane region" description="Helical" evidence="6">
    <location>
        <begin position="124"/>
        <end position="143"/>
    </location>
</feature>
<dbReference type="eggNOG" id="arCOG01274">
    <property type="taxonomic scope" value="Archaea"/>
</dbReference>
<dbReference type="PANTHER" id="PTHR30482">
    <property type="entry name" value="HIGH-AFFINITY BRANCHED-CHAIN AMINO ACID TRANSPORT SYSTEM PERMEASE"/>
    <property type="match status" value="1"/>
</dbReference>
<feature type="transmembrane region" description="Helical" evidence="6">
    <location>
        <begin position="50"/>
        <end position="74"/>
    </location>
</feature>
<dbReference type="InterPro" id="IPR001851">
    <property type="entry name" value="ABC_transp_permease"/>
</dbReference>
<dbReference type="Pfam" id="PF02653">
    <property type="entry name" value="BPD_transp_2"/>
    <property type="match status" value="1"/>
</dbReference>
<protein>
    <submittedName>
        <fullName evidence="7">ABC-type branched-chain amino acid transport system, permease component</fullName>
    </submittedName>
</protein>
<gene>
    <name evidence="7" type="ORF">J07HQW2_03666</name>
</gene>
<dbReference type="CDD" id="cd06581">
    <property type="entry name" value="TM_PBP1_LivM_like"/>
    <property type="match status" value="1"/>
</dbReference>
<proteinExistence type="predicted"/>
<evidence type="ECO:0000256" key="2">
    <source>
        <dbReference type="ARBA" id="ARBA00022475"/>
    </source>
</evidence>
<keyword evidence="5 6" id="KW-0472">Membrane</keyword>
<dbReference type="PANTHER" id="PTHR30482:SF10">
    <property type="entry name" value="HIGH-AFFINITY BRANCHED-CHAIN AMINO ACID TRANSPORT PROTEIN BRAE"/>
    <property type="match status" value="1"/>
</dbReference>
<reference evidence="7 8" key="1">
    <citation type="journal article" date="2013" name="PLoS ONE">
        <title>Assembly-driven community genomics of a hypersaline microbial ecosystem.</title>
        <authorList>
            <person name="Podell S."/>
            <person name="Ugalde J.A."/>
            <person name="Narasingarao P."/>
            <person name="Banfield J.F."/>
            <person name="Heidelberg K.B."/>
            <person name="Allen E.E."/>
        </authorList>
    </citation>
    <scope>NUCLEOTIDE SEQUENCE [LARGE SCALE GENOMIC DNA]</scope>
    <source>
        <strain evidence="8">J07HQW2</strain>
    </source>
</reference>
<keyword evidence="3 6" id="KW-0812">Transmembrane</keyword>
<comment type="subcellular location">
    <subcellularLocation>
        <location evidence="1">Cell membrane</location>
        <topology evidence="1">Multi-pass membrane protein</topology>
    </subcellularLocation>
</comment>